<gene>
    <name evidence="2" type="ORF">F9U64_19225</name>
</gene>
<dbReference type="Pfam" id="PF01797">
    <property type="entry name" value="Y1_Tnp"/>
    <property type="match status" value="1"/>
</dbReference>
<evidence type="ECO:0000259" key="1">
    <source>
        <dbReference type="SMART" id="SM01321"/>
    </source>
</evidence>
<dbReference type="SUPFAM" id="SSF143422">
    <property type="entry name" value="Transposase IS200-like"/>
    <property type="match status" value="1"/>
</dbReference>
<dbReference type="Proteomes" id="UP000480246">
    <property type="component" value="Unassembled WGS sequence"/>
</dbReference>
<dbReference type="PANTHER" id="PTHR34322">
    <property type="entry name" value="TRANSPOSASE, Y1_TNP DOMAIN-CONTAINING"/>
    <property type="match status" value="1"/>
</dbReference>
<feature type="domain" description="Transposase IS200-like" evidence="1">
    <location>
        <begin position="9"/>
        <end position="123"/>
    </location>
</feature>
<comment type="caution">
    <text evidence="2">The sequence shown here is derived from an EMBL/GenBank/DDBJ whole genome shotgun (WGS) entry which is preliminary data.</text>
</comment>
<dbReference type="OrthoDB" id="9788881at2"/>
<protein>
    <submittedName>
        <fullName evidence="2">Transposase</fullName>
    </submittedName>
</protein>
<dbReference type="Gene3D" id="3.30.70.1290">
    <property type="entry name" value="Transposase IS200-like"/>
    <property type="match status" value="1"/>
</dbReference>
<dbReference type="GO" id="GO:0006313">
    <property type="term" value="P:DNA transposition"/>
    <property type="evidence" value="ECO:0007669"/>
    <property type="project" value="InterPro"/>
</dbReference>
<name>A0A7C8KW65_9BACI</name>
<dbReference type="NCBIfam" id="NF047646">
    <property type="entry name" value="REP_Tyr_transpos"/>
    <property type="match status" value="1"/>
</dbReference>
<dbReference type="RefSeq" id="WP_153406504.1">
    <property type="nucleotide sequence ID" value="NZ_ML762447.1"/>
</dbReference>
<organism evidence="2 3">
    <name type="scientific">Gracilibacillus oryzae</name>
    <dbReference type="NCBI Taxonomy" id="1672701"/>
    <lineage>
        <taxon>Bacteria</taxon>
        <taxon>Bacillati</taxon>
        <taxon>Bacillota</taxon>
        <taxon>Bacilli</taxon>
        <taxon>Bacillales</taxon>
        <taxon>Bacillaceae</taxon>
        <taxon>Gracilibacillus</taxon>
    </lineage>
</organism>
<dbReference type="SMART" id="SM01321">
    <property type="entry name" value="Y1_Tnp"/>
    <property type="match status" value="1"/>
</dbReference>
<dbReference type="PANTHER" id="PTHR34322:SF2">
    <property type="entry name" value="TRANSPOSASE IS200-LIKE DOMAIN-CONTAINING PROTEIN"/>
    <property type="match status" value="1"/>
</dbReference>
<dbReference type="GO" id="GO:0003677">
    <property type="term" value="F:DNA binding"/>
    <property type="evidence" value="ECO:0007669"/>
    <property type="project" value="InterPro"/>
</dbReference>
<dbReference type="InterPro" id="IPR002686">
    <property type="entry name" value="Transposase_17"/>
</dbReference>
<dbReference type="AlphaFoldDB" id="A0A7C8KW65"/>
<sequence length="256" mass="30527">MPRKARVKSRTGIYHIMFRGANRQEIFHDEEDNLKFIEILKKYKEKFNLQLYAWCLMSNHIHLLLKEGQEAISVTMKRIAVSFAQYYNWKYRTTGHLFQDRFKSENVETRKYLLTVVRYIHQNPLKAGIVSQVEEWNWSSCLHYYDRNPDDPFLNSDFILRMFSSDRQIALQRFREFNERSNQDVCLDDNKVRKLTDEEARNKIKKLLGTREIAQVKSLPKSERDNILRKVKQINGISQRQSARILGVSISLVHRA</sequence>
<dbReference type="InterPro" id="IPR036515">
    <property type="entry name" value="Transposase_17_sf"/>
</dbReference>
<reference evidence="2 3" key="1">
    <citation type="submission" date="2019-10" db="EMBL/GenBank/DDBJ databases">
        <title>Gracilibacillus sp. nov. isolated from rice seeds.</title>
        <authorList>
            <person name="He S."/>
        </authorList>
    </citation>
    <scope>NUCLEOTIDE SEQUENCE [LARGE SCALE GENOMIC DNA]</scope>
    <source>
        <strain evidence="2 3">TD8</strain>
    </source>
</reference>
<keyword evidence="3" id="KW-1185">Reference proteome</keyword>
<dbReference type="EMBL" id="WEID01000100">
    <property type="protein sequence ID" value="KAB8126811.1"/>
    <property type="molecule type" value="Genomic_DNA"/>
</dbReference>
<proteinExistence type="predicted"/>
<evidence type="ECO:0000313" key="3">
    <source>
        <dbReference type="Proteomes" id="UP000480246"/>
    </source>
</evidence>
<dbReference type="GO" id="GO:0004803">
    <property type="term" value="F:transposase activity"/>
    <property type="evidence" value="ECO:0007669"/>
    <property type="project" value="InterPro"/>
</dbReference>
<evidence type="ECO:0000313" key="2">
    <source>
        <dbReference type="EMBL" id="KAB8126811.1"/>
    </source>
</evidence>
<accession>A0A7C8KW65</accession>